<dbReference type="InterPro" id="IPR048280">
    <property type="entry name" value="COX6B-like"/>
</dbReference>
<comment type="function">
    <text evidence="1">Required for the assembly of cytochrome c oxidase.</text>
</comment>
<protein>
    <submittedName>
        <fullName evidence="5">10176_t:CDS:1</fullName>
    </submittedName>
</protein>
<evidence type="ECO:0000256" key="2">
    <source>
        <dbReference type="ARBA" id="ARBA00004569"/>
    </source>
</evidence>
<evidence type="ECO:0000256" key="3">
    <source>
        <dbReference type="ARBA" id="ARBA00023128"/>
    </source>
</evidence>
<dbReference type="Pfam" id="PF02297">
    <property type="entry name" value="COX6B"/>
    <property type="match status" value="1"/>
</dbReference>
<accession>A0A9N9GLL9</accession>
<evidence type="ECO:0000313" key="5">
    <source>
        <dbReference type="EMBL" id="CAG8619455.1"/>
    </source>
</evidence>
<evidence type="ECO:0000256" key="4">
    <source>
        <dbReference type="ARBA" id="ARBA00023157"/>
    </source>
</evidence>
<dbReference type="GO" id="GO:0033108">
    <property type="term" value="P:mitochondrial respiratory chain complex assembly"/>
    <property type="evidence" value="ECO:0007669"/>
    <property type="project" value="TreeGrafter"/>
</dbReference>
<gene>
    <name evidence="5" type="ORF">POCULU_LOCUS8347</name>
</gene>
<evidence type="ECO:0000313" key="6">
    <source>
        <dbReference type="Proteomes" id="UP000789572"/>
    </source>
</evidence>
<dbReference type="AlphaFoldDB" id="A0A9N9GLL9"/>
<dbReference type="InterPro" id="IPR009069">
    <property type="entry name" value="Cys_alpha_HP_mot_SF"/>
</dbReference>
<dbReference type="Gene3D" id="1.10.287.1130">
    <property type="entry name" value="CytochromE C oxidase copper chaperone"/>
    <property type="match status" value="1"/>
</dbReference>
<sequence length="70" mass="8654">MSTSSIHEAFRNKQASKFLEPCEEQSRASYKCLDRNNYDKKKCRKYFLEYKECKRKWLEERKELRRQGLL</sequence>
<keyword evidence="3" id="KW-0496">Mitochondrion</keyword>
<keyword evidence="6" id="KW-1185">Reference proteome</keyword>
<reference evidence="5" key="1">
    <citation type="submission" date="2021-06" db="EMBL/GenBank/DDBJ databases">
        <authorList>
            <person name="Kallberg Y."/>
            <person name="Tangrot J."/>
            <person name="Rosling A."/>
        </authorList>
    </citation>
    <scope>NUCLEOTIDE SEQUENCE</scope>
    <source>
        <strain evidence="5">IA702</strain>
    </source>
</reference>
<dbReference type="Proteomes" id="UP000789572">
    <property type="component" value="Unassembled WGS sequence"/>
</dbReference>
<proteinExistence type="predicted"/>
<evidence type="ECO:0000256" key="1">
    <source>
        <dbReference type="ARBA" id="ARBA00003875"/>
    </source>
</evidence>
<dbReference type="OrthoDB" id="9971592at2759"/>
<dbReference type="PROSITE" id="PS51808">
    <property type="entry name" value="CHCH"/>
    <property type="match status" value="1"/>
</dbReference>
<dbReference type="GO" id="GO:0005758">
    <property type="term" value="C:mitochondrial intermembrane space"/>
    <property type="evidence" value="ECO:0007669"/>
    <property type="project" value="UniProtKB-SubCell"/>
</dbReference>
<dbReference type="PANTHER" id="PTHR46811">
    <property type="entry name" value="COILED-COIL-HELIX-COILED-COIL-HELIX DOMAIN-CONTAINING PROTEIN 7"/>
    <property type="match status" value="1"/>
</dbReference>
<dbReference type="EMBL" id="CAJVPJ010002359">
    <property type="protein sequence ID" value="CAG8619455.1"/>
    <property type="molecule type" value="Genomic_DNA"/>
</dbReference>
<comment type="caution">
    <text evidence="5">The sequence shown here is derived from an EMBL/GenBank/DDBJ whole genome shotgun (WGS) entry which is preliminary data.</text>
</comment>
<dbReference type="SUPFAM" id="SSF47072">
    <property type="entry name" value="Cysteine alpha-hairpin motif"/>
    <property type="match status" value="1"/>
</dbReference>
<dbReference type="PANTHER" id="PTHR46811:SF1">
    <property type="entry name" value="COILED-COIL-HELIX-COILED-COIL-HELIX DOMAIN-CONTAINING PROTEIN 7"/>
    <property type="match status" value="1"/>
</dbReference>
<name>A0A9N9GLL9_9GLOM</name>
<keyword evidence="4" id="KW-1015">Disulfide bond</keyword>
<organism evidence="5 6">
    <name type="scientific">Paraglomus occultum</name>
    <dbReference type="NCBI Taxonomy" id="144539"/>
    <lineage>
        <taxon>Eukaryota</taxon>
        <taxon>Fungi</taxon>
        <taxon>Fungi incertae sedis</taxon>
        <taxon>Mucoromycota</taxon>
        <taxon>Glomeromycotina</taxon>
        <taxon>Glomeromycetes</taxon>
        <taxon>Paraglomerales</taxon>
        <taxon>Paraglomeraceae</taxon>
        <taxon>Paraglomus</taxon>
    </lineage>
</organism>
<dbReference type="InterPro" id="IPR051040">
    <property type="entry name" value="COX23"/>
</dbReference>
<comment type="subcellular location">
    <subcellularLocation>
        <location evidence="2">Mitochondrion intermembrane space</location>
    </subcellularLocation>
</comment>